<dbReference type="Gene3D" id="3.30.230.10">
    <property type="match status" value="1"/>
</dbReference>
<evidence type="ECO:0000313" key="7">
    <source>
        <dbReference type="EMBL" id="MCA9380037.1"/>
    </source>
</evidence>
<dbReference type="InterPro" id="IPR014721">
    <property type="entry name" value="Ribsml_uS5_D2-typ_fold_subgr"/>
</dbReference>
<dbReference type="InterPro" id="IPR023035">
    <property type="entry name" value="Ribosomal_uS9_bac/plastid"/>
</dbReference>
<dbReference type="FunFam" id="3.30.230.10:FF:000001">
    <property type="entry name" value="30S ribosomal protein S9"/>
    <property type="match status" value="1"/>
</dbReference>
<comment type="caution">
    <text evidence="7">The sequence shown here is derived from an EMBL/GenBank/DDBJ whole genome shotgun (WGS) entry which is preliminary data.</text>
</comment>
<keyword evidence="2 4" id="KW-0689">Ribosomal protein</keyword>
<dbReference type="PROSITE" id="PS00360">
    <property type="entry name" value="RIBOSOMAL_S9"/>
    <property type="match status" value="1"/>
</dbReference>
<dbReference type="SUPFAM" id="SSF54211">
    <property type="entry name" value="Ribosomal protein S5 domain 2-like"/>
    <property type="match status" value="1"/>
</dbReference>
<dbReference type="InterPro" id="IPR020574">
    <property type="entry name" value="Ribosomal_uS9_CS"/>
</dbReference>
<dbReference type="GO" id="GO:0003723">
    <property type="term" value="F:RNA binding"/>
    <property type="evidence" value="ECO:0007669"/>
    <property type="project" value="TreeGrafter"/>
</dbReference>
<evidence type="ECO:0000256" key="1">
    <source>
        <dbReference type="ARBA" id="ARBA00005251"/>
    </source>
</evidence>
<dbReference type="InterPro" id="IPR020568">
    <property type="entry name" value="Ribosomal_Su5_D2-typ_SF"/>
</dbReference>
<evidence type="ECO:0000256" key="5">
    <source>
        <dbReference type="RuleBase" id="RU003816"/>
    </source>
</evidence>
<protein>
    <recommendedName>
        <fullName evidence="5">30S ribosomal protein S9</fullName>
    </recommendedName>
</protein>
<dbReference type="GO" id="GO:0006412">
    <property type="term" value="P:translation"/>
    <property type="evidence" value="ECO:0007669"/>
    <property type="project" value="InterPro"/>
</dbReference>
<reference evidence="7" key="1">
    <citation type="submission" date="2020-04" db="EMBL/GenBank/DDBJ databases">
        <authorList>
            <person name="Zhang T."/>
        </authorList>
    </citation>
    <scope>NUCLEOTIDE SEQUENCE</scope>
    <source>
        <strain evidence="7">HKST-UBA15</strain>
    </source>
</reference>
<name>A0A955I926_9BACT</name>
<evidence type="ECO:0000256" key="3">
    <source>
        <dbReference type="ARBA" id="ARBA00023274"/>
    </source>
</evidence>
<dbReference type="PANTHER" id="PTHR21569">
    <property type="entry name" value="RIBOSOMAL PROTEIN S9"/>
    <property type="match status" value="1"/>
</dbReference>
<evidence type="ECO:0000256" key="2">
    <source>
        <dbReference type="ARBA" id="ARBA00022980"/>
    </source>
</evidence>
<dbReference type="Pfam" id="PF00380">
    <property type="entry name" value="Ribosomal_S9"/>
    <property type="match status" value="1"/>
</dbReference>
<comment type="similarity">
    <text evidence="1 4">Belongs to the universal ribosomal protein uS9 family.</text>
</comment>
<evidence type="ECO:0000256" key="6">
    <source>
        <dbReference type="SAM" id="MobiDB-lite"/>
    </source>
</evidence>
<dbReference type="EMBL" id="JAGQLL010000025">
    <property type="protein sequence ID" value="MCA9380037.1"/>
    <property type="molecule type" value="Genomic_DNA"/>
</dbReference>
<accession>A0A955I926</accession>
<gene>
    <name evidence="7" type="primary">rpsI</name>
    <name evidence="7" type="ORF">KC675_02545</name>
</gene>
<proteinExistence type="inferred from homology"/>
<dbReference type="InterPro" id="IPR000754">
    <property type="entry name" value="Ribosomal_uS9"/>
</dbReference>
<evidence type="ECO:0000313" key="8">
    <source>
        <dbReference type="Proteomes" id="UP000745577"/>
    </source>
</evidence>
<keyword evidence="3 4" id="KW-0687">Ribonucleoprotein</keyword>
<dbReference type="AlphaFoldDB" id="A0A955I926"/>
<evidence type="ECO:0000256" key="4">
    <source>
        <dbReference type="RuleBase" id="RU003815"/>
    </source>
</evidence>
<reference evidence="7" key="2">
    <citation type="journal article" date="2021" name="Microbiome">
        <title>Successional dynamics and alternative stable states in a saline activated sludge microbial community over 9 years.</title>
        <authorList>
            <person name="Wang Y."/>
            <person name="Ye J."/>
            <person name="Ju F."/>
            <person name="Liu L."/>
            <person name="Boyd J.A."/>
            <person name="Deng Y."/>
            <person name="Parks D.H."/>
            <person name="Jiang X."/>
            <person name="Yin X."/>
            <person name="Woodcroft B.J."/>
            <person name="Tyson G.W."/>
            <person name="Hugenholtz P."/>
            <person name="Polz M.F."/>
            <person name="Zhang T."/>
        </authorList>
    </citation>
    <scope>NUCLEOTIDE SEQUENCE</scope>
    <source>
        <strain evidence="7">HKST-UBA15</strain>
    </source>
</reference>
<dbReference type="GO" id="GO:0003735">
    <property type="term" value="F:structural constituent of ribosome"/>
    <property type="evidence" value="ECO:0007669"/>
    <property type="project" value="InterPro"/>
</dbReference>
<dbReference type="Proteomes" id="UP000745577">
    <property type="component" value="Unassembled WGS sequence"/>
</dbReference>
<sequence length="156" mass="17640">MTDTKKDTKSKVKPKAAKEVKAEPKAKVEKYYYALGRRKTAVATVRLFESKGTSTVNGMDLKQYFPLKSDQKVVNGPLILLEKLTDFYFTSKVKGGGKKAQREAISLGIARAFVKSDETLKATLRKASFMTRDDRMVERKKTGKVKARKSHQFSKR</sequence>
<organism evidence="7 8">
    <name type="scientific">Candidatus Dojkabacteria bacterium</name>
    <dbReference type="NCBI Taxonomy" id="2099670"/>
    <lineage>
        <taxon>Bacteria</taxon>
        <taxon>Candidatus Dojkabacteria</taxon>
    </lineage>
</organism>
<dbReference type="GO" id="GO:0022627">
    <property type="term" value="C:cytosolic small ribosomal subunit"/>
    <property type="evidence" value="ECO:0007669"/>
    <property type="project" value="TreeGrafter"/>
</dbReference>
<dbReference type="NCBIfam" id="NF001099">
    <property type="entry name" value="PRK00132.1"/>
    <property type="match status" value="1"/>
</dbReference>
<feature type="compositionally biased region" description="Basic residues" evidence="6">
    <location>
        <begin position="141"/>
        <end position="156"/>
    </location>
</feature>
<dbReference type="PANTHER" id="PTHR21569:SF1">
    <property type="entry name" value="SMALL RIBOSOMAL SUBUNIT PROTEIN US9M"/>
    <property type="match status" value="1"/>
</dbReference>
<feature type="region of interest" description="Disordered" evidence="6">
    <location>
        <begin position="135"/>
        <end position="156"/>
    </location>
</feature>
<feature type="region of interest" description="Disordered" evidence="6">
    <location>
        <begin position="1"/>
        <end position="20"/>
    </location>
</feature>